<evidence type="ECO:0000256" key="4">
    <source>
        <dbReference type="ARBA" id="ARBA00022984"/>
    </source>
</evidence>
<dbReference type="HAMAP" id="MF_00258">
    <property type="entry name" value="Glu_racemase"/>
    <property type="match status" value="1"/>
</dbReference>
<feature type="active site" description="Proton donor/acceptor" evidence="7">
    <location>
        <position position="180"/>
    </location>
</feature>
<dbReference type="EMBL" id="LR778301">
    <property type="protein sequence ID" value="CAB1368633.1"/>
    <property type="molecule type" value="Genomic_DNA"/>
</dbReference>
<evidence type="ECO:0000313" key="8">
    <source>
        <dbReference type="EMBL" id="CAB1368633.1"/>
    </source>
</evidence>
<dbReference type="InterPro" id="IPR015942">
    <property type="entry name" value="Asp/Glu/hydantoin_racemase"/>
</dbReference>
<feature type="active site" description="Proton donor/acceptor" evidence="7">
    <location>
        <position position="69"/>
    </location>
</feature>
<evidence type="ECO:0000256" key="1">
    <source>
        <dbReference type="ARBA" id="ARBA00001602"/>
    </source>
</evidence>
<dbReference type="KEGG" id="doe:DENOEST_1468"/>
<keyword evidence="9" id="KW-1185">Reference proteome</keyword>
<comment type="pathway">
    <text evidence="7">Cell wall biogenesis; peptidoglycan biosynthesis.</text>
</comment>
<dbReference type="PROSITE" id="PS00923">
    <property type="entry name" value="ASP_GLU_RACEMASE_1"/>
    <property type="match status" value="1"/>
</dbReference>
<dbReference type="PANTHER" id="PTHR21198:SF2">
    <property type="entry name" value="GLUTAMATE RACEMASE"/>
    <property type="match status" value="1"/>
</dbReference>
<keyword evidence="4 7" id="KW-0573">Peptidoglycan synthesis</keyword>
<reference evidence="8 9" key="1">
    <citation type="submission" date="2020-03" db="EMBL/GenBank/DDBJ databases">
        <authorList>
            <consortium name="Genoscope - CEA"/>
            <person name="William W."/>
        </authorList>
    </citation>
    <scope>NUCLEOTIDE SEQUENCE [LARGE SCALE GENOMIC DNA]</scope>
    <source>
        <strain evidence="9">DSM 16959</strain>
    </source>
</reference>
<proteinExistence type="inferred from homology"/>
<comment type="catalytic activity">
    <reaction evidence="1 7">
        <text>L-glutamate = D-glutamate</text>
        <dbReference type="Rhea" id="RHEA:12813"/>
        <dbReference type="ChEBI" id="CHEBI:29985"/>
        <dbReference type="ChEBI" id="CHEBI:29986"/>
        <dbReference type="EC" id="5.1.1.3"/>
    </reaction>
</comment>
<protein>
    <recommendedName>
        <fullName evidence="2 7">Glutamate racemase</fullName>
        <ecNumber evidence="2 7">5.1.1.3</ecNumber>
    </recommendedName>
</protein>
<keyword evidence="6 7" id="KW-0961">Cell wall biogenesis/degradation</keyword>
<dbReference type="GO" id="GO:0071555">
    <property type="term" value="P:cell wall organization"/>
    <property type="evidence" value="ECO:0007669"/>
    <property type="project" value="UniProtKB-KW"/>
</dbReference>
<feature type="binding site" evidence="7">
    <location>
        <begin position="70"/>
        <end position="71"/>
    </location>
    <ligand>
        <name>substrate</name>
    </ligand>
</feature>
<keyword evidence="3 7" id="KW-0133">Cell shape</keyword>
<dbReference type="EC" id="5.1.1.3" evidence="2 7"/>
<gene>
    <name evidence="7 8" type="primary">murI</name>
    <name evidence="8" type="ORF">DENOEST_1468</name>
</gene>
<dbReference type="GO" id="GO:0008360">
    <property type="term" value="P:regulation of cell shape"/>
    <property type="evidence" value="ECO:0007669"/>
    <property type="project" value="UniProtKB-KW"/>
</dbReference>
<dbReference type="Proteomes" id="UP000515733">
    <property type="component" value="Chromosome"/>
</dbReference>
<evidence type="ECO:0000256" key="6">
    <source>
        <dbReference type="ARBA" id="ARBA00023316"/>
    </source>
</evidence>
<dbReference type="RefSeq" id="WP_145769731.1">
    <property type="nucleotide sequence ID" value="NZ_LR778301.1"/>
</dbReference>
<evidence type="ECO:0000256" key="7">
    <source>
        <dbReference type="HAMAP-Rule" id="MF_00258"/>
    </source>
</evidence>
<dbReference type="GO" id="GO:0009252">
    <property type="term" value="P:peptidoglycan biosynthetic process"/>
    <property type="evidence" value="ECO:0007669"/>
    <property type="project" value="UniProtKB-UniRule"/>
</dbReference>
<dbReference type="NCBIfam" id="TIGR00067">
    <property type="entry name" value="glut_race"/>
    <property type="match status" value="1"/>
</dbReference>
<evidence type="ECO:0000256" key="3">
    <source>
        <dbReference type="ARBA" id="ARBA00022960"/>
    </source>
</evidence>
<dbReference type="OrthoDB" id="9801055at2"/>
<dbReference type="UniPathway" id="UPA00219"/>
<dbReference type="Pfam" id="PF01177">
    <property type="entry name" value="Asp_Glu_race"/>
    <property type="match status" value="1"/>
</dbReference>
<organism evidence="8 9">
    <name type="scientific">Denitratisoma oestradiolicum</name>
    <dbReference type="NCBI Taxonomy" id="311182"/>
    <lineage>
        <taxon>Bacteria</taxon>
        <taxon>Pseudomonadati</taxon>
        <taxon>Pseudomonadota</taxon>
        <taxon>Betaproteobacteria</taxon>
        <taxon>Nitrosomonadales</taxon>
        <taxon>Sterolibacteriaceae</taxon>
        <taxon>Denitratisoma</taxon>
    </lineage>
</organism>
<dbReference type="GO" id="GO:0008881">
    <property type="term" value="F:glutamate racemase activity"/>
    <property type="evidence" value="ECO:0007669"/>
    <property type="project" value="UniProtKB-UniRule"/>
</dbReference>
<dbReference type="InterPro" id="IPR018187">
    <property type="entry name" value="Asp/Glu_racemase_AS_1"/>
</dbReference>
<dbReference type="InterPro" id="IPR033134">
    <property type="entry name" value="Asp/Glu_racemase_AS_2"/>
</dbReference>
<evidence type="ECO:0000256" key="2">
    <source>
        <dbReference type="ARBA" id="ARBA00013090"/>
    </source>
</evidence>
<comment type="function">
    <text evidence="7">Provides the (R)-glutamate required for cell wall biosynthesis.</text>
</comment>
<feature type="binding site" evidence="7">
    <location>
        <begin position="181"/>
        <end position="182"/>
    </location>
    <ligand>
        <name>substrate</name>
    </ligand>
</feature>
<dbReference type="InterPro" id="IPR001920">
    <property type="entry name" value="Asp/Glu_race"/>
</dbReference>
<dbReference type="AlphaFoldDB" id="A0A6S6XWL2"/>
<keyword evidence="5 7" id="KW-0413">Isomerase</keyword>
<comment type="similarity">
    <text evidence="7">Belongs to the aspartate/glutamate racemases family.</text>
</comment>
<evidence type="ECO:0000256" key="5">
    <source>
        <dbReference type="ARBA" id="ARBA00023235"/>
    </source>
</evidence>
<dbReference type="PROSITE" id="PS00924">
    <property type="entry name" value="ASP_GLU_RACEMASE_2"/>
    <property type="match status" value="1"/>
</dbReference>
<evidence type="ECO:0000313" key="9">
    <source>
        <dbReference type="Proteomes" id="UP000515733"/>
    </source>
</evidence>
<dbReference type="SUPFAM" id="SSF53681">
    <property type="entry name" value="Aspartate/glutamate racemase"/>
    <property type="match status" value="2"/>
</dbReference>
<sequence>MIGVFDSGLGGLSVLAAIARALPRARLCYLADTAHVPYGNKADAFIQGRVLAIGRHLVNQGCRLLVVACNTATAAAVHELRQQHPGISVVGVEPGVKPAAAASRSRRIAVLTTESTAHSERLARLIRTHADGVEVHVEACPGWATRVETLDLDGPAFATEITARIMPLLALGADQLVLGCTHYSFLAPTLQTLVAGRAQLVDVADAVARQVVRLAGDGAQENGALYLQATARPERLQAALPRLGLGWLADKAREPARLITVTG</sequence>
<feature type="binding site" evidence="7">
    <location>
        <begin position="6"/>
        <end position="7"/>
    </location>
    <ligand>
        <name>substrate</name>
    </ligand>
</feature>
<dbReference type="Gene3D" id="3.40.50.1860">
    <property type="match status" value="2"/>
</dbReference>
<name>A0A6S6XWL2_9PROT</name>
<feature type="binding site" evidence="7">
    <location>
        <begin position="38"/>
        <end position="39"/>
    </location>
    <ligand>
        <name>substrate</name>
    </ligand>
</feature>
<accession>A0A6S6XWL2</accession>
<dbReference type="InterPro" id="IPR004391">
    <property type="entry name" value="Glu_race"/>
</dbReference>
<dbReference type="PANTHER" id="PTHR21198">
    <property type="entry name" value="GLUTAMATE RACEMASE"/>
    <property type="match status" value="1"/>
</dbReference>